<proteinExistence type="predicted"/>
<evidence type="ECO:0000313" key="1">
    <source>
        <dbReference type="EMBL" id="CZS99869.1"/>
    </source>
</evidence>
<reference evidence="2" key="1">
    <citation type="submission" date="2016-03" db="EMBL/GenBank/DDBJ databases">
        <authorList>
            <person name="Guldener U."/>
        </authorList>
    </citation>
    <scope>NUCLEOTIDE SEQUENCE [LARGE SCALE GENOMIC DNA]</scope>
    <source>
        <strain evidence="2">04CH-RAC-A.6.1</strain>
    </source>
</reference>
<gene>
    <name evidence="1" type="ORF">RAG0_08153</name>
</gene>
<dbReference type="AlphaFoldDB" id="A0A1E1KPC6"/>
<keyword evidence="2" id="KW-1185">Reference proteome</keyword>
<evidence type="ECO:0000313" key="2">
    <source>
        <dbReference type="Proteomes" id="UP000178912"/>
    </source>
</evidence>
<name>A0A1E1KPC6_9HELO</name>
<sequence length="56" mass="6681">MTDEQGFIDGRKLPTYTPDVNLRGMAHHRMYTCGMSPRLCIRKIKILVYRMHDLWN</sequence>
<dbReference type="EMBL" id="FJUX01000042">
    <property type="protein sequence ID" value="CZS99869.1"/>
    <property type="molecule type" value="Genomic_DNA"/>
</dbReference>
<protein>
    <submittedName>
        <fullName evidence="1">Uncharacterized protein</fullName>
    </submittedName>
</protein>
<organism evidence="1 2">
    <name type="scientific">Rhynchosporium agropyri</name>
    <dbReference type="NCBI Taxonomy" id="914238"/>
    <lineage>
        <taxon>Eukaryota</taxon>
        <taxon>Fungi</taxon>
        <taxon>Dikarya</taxon>
        <taxon>Ascomycota</taxon>
        <taxon>Pezizomycotina</taxon>
        <taxon>Leotiomycetes</taxon>
        <taxon>Helotiales</taxon>
        <taxon>Ploettnerulaceae</taxon>
        <taxon>Rhynchosporium</taxon>
    </lineage>
</organism>
<accession>A0A1E1KPC6</accession>
<dbReference type="Proteomes" id="UP000178912">
    <property type="component" value="Unassembled WGS sequence"/>
</dbReference>